<evidence type="ECO:0000259" key="5">
    <source>
        <dbReference type="Pfam" id="PF01656"/>
    </source>
</evidence>
<name>A0A0U5AXM7_9BACT</name>
<evidence type="ECO:0000313" key="7">
    <source>
        <dbReference type="EMBL" id="BAU22489.1"/>
    </source>
</evidence>
<accession>A0A0U5AXM7</accession>
<dbReference type="InterPro" id="IPR047045">
    <property type="entry name" value="CobQ_N"/>
</dbReference>
<dbReference type="EMBL" id="AP014945">
    <property type="protein sequence ID" value="BAU22489.1"/>
    <property type="molecule type" value="Genomic_DNA"/>
</dbReference>
<dbReference type="KEGG" id="cthi:THC_0083"/>
<feature type="domain" description="CobB/CobQ-like glutamine amidotransferase" evidence="6">
    <location>
        <begin position="258"/>
        <end position="443"/>
    </location>
</feature>
<evidence type="ECO:0000256" key="1">
    <source>
        <dbReference type="ARBA" id="ARBA00004953"/>
    </source>
</evidence>
<dbReference type="GO" id="GO:0003824">
    <property type="term" value="F:catalytic activity"/>
    <property type="evidence" value="ECO:0007669"/>
    <property type="project" value="InterPro"/>
</dbReference>
<dbReference type="Pfam" id="PF01656">
    <property type="entry name" value="CbiA"/>
    <property type="match status" value="1"/>
</dbReference>
<dbReference type="STRING" id="1653476.THC_0083"/>
<dbReference type="GO" id="GO:0015420">
    <property type="term" value="F:ABC-type vitamin B12 transporter activity"/>
    <property type="evidence" value="ECO:0007669"/>
    <property type="project" value="UniProtKB-UniRule"/>
</dbReference>
<dbReference type="SUPFAM" id="SSF52540">
    <property type="entry name" value="P-loop containing nucleoside triphosphate hydrolases"/>
    <property type="match status" value="1"/>
</dbReference>
<sequence length="497" mass="56263">MGKALMITGTGSSAGKSFLVTALCRHFAKKGIRVAPFKAQNMSLQSFVCKDGSEIGLAQALQAMASYLEPEKYFNPILLKPEGNQKSQVLLLGKLYKTLSARDYYQERDLLWETVKEVLDYLKNKYELILLEGAGSPAEINLLEVDLVNIKPALYLKCPVLLLGDIDKGGVFASIFGTFELLKRFKPEYAHQLFGFIINKFRGDERLLRSGIERLKELTKLKSLGILPYKEDLKISDEDGFSFFGKPKALKRGEVKLVILPFRRISNFYDFDPFYLEEDVEISYSFREEELLSADIIILPGSKNTLSDLLWLKEKGIDEIIKKALNRGAEIIGICGGFQMLGKVLKNPYKLEGDLEEMNGLGFLEIETTFYPEKITTQCYAKSLEENFPGENLWGFEIHKGISAGDLNLFEIFRLAHGETLRDGSKKGNVWGTYLHGIFTNDNLRRALINRHRLKKGLPALPVKVSYWQEVNEALSDLSDFVEKHLDMKAINQLLGL</sequence>
<dbReference type="Gene3D" id="3.40.50.300">
    <property type="entry name" value="P-loop containing nucleotide triphosphate hydrolases"/>
    <property type="match status" value="1"/>
</dbReference>
<dbReference type="UniPathway" id="UPA00148"/>
<dbReference type="NCBIfam" id="TIGR00313">
    <property type="entry name" value="cobQ"/>
    <property type="match status" value="1"/>
</dbReference>
<protein>
    <recommendedName>
        <fullName evidence="4">Cobyric acid synthase</fullName>
    </recommendedName>
</protein>
<dbReference type="OrthoDB" id="9808302at2"/>
<dbReference type="InterPro" id="IPR011698">
    <property type="entry name" value="GATase_3"/>
</dbReference>
<dbReference type="Proteomes" id="UP000068196">
    <property type="component" value="Chromosome"/>
</dbReference>
<dbReference type="RefSeq" id="WP_068511733.1">
    <property type="nucleotide sequence ID" value="NZ_AP014945.1"/>
</dbReference>
<evidence type="ECO:0000256" key="3">
    <source>
        <dbReference type="ARBA" id="ARBA00022962"/>
    </source>
</evidence>
<gene>
    <name evidence="4" type="primary">cobQ</name>
    <name evidence="7" type="ORF">THC_0083</name>
</gene>
<dbReference type="InterPro" id="IPR002586">
    <property type="entry name" value="CobQ/CobB/MinD/ParA_Nub-bd_dom"/>
</dbReference>
<dbReference type="InterPro" id="IPR033949">
    <property type="entry name" value="CobQ_GATase1"/>
</dbReference>
<keyword evidence="3 4" id="KW-0315">Glutamine amidotransferase</keyword>
<reference evidence="8" key="2">
    <citation type="journal article" date="2016" name="Int. J. Syst. Evol. Microbiol.">
        <title>Caldimicrobium thiodismutans sp. nov., a sulfur-disproportionating bacterium isolated from a hot spring.</title>
        <authorList>
            <person name="Kojima H."/>
            <person name="Umezawa K."/>
            <person name="Fukui M."/>
        </authorList>
    </citation>
    <scope>NUCLEOTIDE SEQUENCE [LARGE SCALE GENOMIC DNA]</scope>
    <source>
        <strain evidence="8">TF1</strain>
    </source>
</reference>
<dbReference type="Gene3D" id="3.40.50.880">
    <property type="match status" value="1"/>
</dbReference>
<dbReference type="AlphaFoldDB" id="A0A0U5AXM7"/>
<dbReference type="PATRIC" id="fig|1653476.3.peg.88"/>
<feature type="active site" description="Nucleophile" evidence="4">
    <location>
        <position position="335"/>
    </location>
</feature>
<dbReference type="PROSITE" id="PS51274">
    <property type="entry name" value="GATASE_COBBQ"/>
    <property type="match status" value="1"/>
</dbReference>
<dbReference type="SUPFAM" id="SSF52317">
    <property type="entry name" value="Class I glutamine amidotransferase-like"/>
    <property type="match status" value="1"/>
</dbReference>
<dbReference type="HAMAP" id="MF_00028">
    <property type="entry name" value="CobQ"/>
    <property type="match status" value="1"/>
</dbReference>
<reference evidence="7 8" key="1">
    <citation type="journal article" date="2016" name="Int. J. Syst. Evol. Microbiol.">
        <title>Caldimicrobium thiodismutans sp. nov., a sulfur-disproportionating bacterium isolated from a hot spring, and emended description of the genus Caldimicrobium.</title>
        <authorList>
            <person name="Kojima H."/>
            <person name="Umezawa K."/>
            <person name="Fukui M."/>
        </authorList>
    </citation>
    <scope>NUCLEOTIDE SEQUENCE [LARGE SCALE GENOMIC DNA]</scope>
    <source>
        <strain evidence="7 8">TF1</strain>
    </source>
</reference>
<evidence type="ECO:0000256" key="4">
    <source>
        <dbReference type="HAMAP-Rule" id="MF_00028"/>
    </source>
</evidence>
<keyword evidence="2 4" id="KW-0169">Cobalamin biosynthesis</keyword>
<organism evidence="7 8">
    <name type="scientific">Caldimicrobium thiodismutans</name>
    <dbReference type="NCBI Taxonomy" id="1653476"/>
    <lineage>
        <taxon>Bacteria</taxon>
        <taxon>Pseudomonadati</taxon>
        <taxon>Thermodesulfobacteriota</taxon>
        <taxon>Thermodesulfobacteria</taxon>
        <taxon>Thermodesulfobacteriales</taxon>
        <taxon>Thermodesulfobacteriaceae</taxon>
        <taxon>Caldimicrobium</taxon>
    </lineage>
</organism>
<dbReference type="InterPro" id="IPR027417">
    <property type="entry name" value="P-loop_NTPase"/>
</dbReference>
<dbReference type="NCBIfam" id="NF001989">
    <property type="entry name" value="PRK00784.1"/>
    <property type="match status" value="1"/>
</dbReference>
<dbReference type="GO" id="GO:0009236">
    <property type="term" value="P:cobalamin biosynthetic process"/>
    <property type="evidence" value="ECO:0007669"/>
    <property type="project" value="UniProtKB-UniRule"/>
</dbReference>
<dbReference type="Pfam" id="PF07685">
    <property type="entry name" value="GATase_3"/>
    <property type="match status" value="1"/>
</dbReference>
<dbReference type="CDD" id="cd05389">
    <property type="entry name" value="CobQ_N"/>
    <property type="match status" value="1"/>
</dbReference>
<keyword evidence="8" id="KW-1185">Reference proteome</keyword>
<evidence type="ECO:0000256" key="2">
    <source>
        <dbReference type="ARBA" id="ARBA00022573"/>
    </source>
</evidence>
<feature type="domain" description="CobQ/CobB/MinD/ParA nucleotide binding" evidence="5">
    <location>
        <begin position="5"/>
        <end position="239"/>
    </location>
</feature>
<proteinExistence type="inferred from homology"/>
<evidence type="ECO:0000259" key="6">
    <source>
        <dbReference type="Pfam" id="PF07685"/>
    </source>
</evidence>
<dbReference type="CDD" id="cd01750">
    <property type="entry name" value="GATase1_CobQ"/>
    <property type="match status" value="1"/>
</dbReference>
<dbReference type="InterPro" id="IPR029062">
    <property type="entry name" value="Class_I_gatase-like"/>
</dbReference>
<dbReference type="PANTHER" id="PTHR21343:SF1">
    <property type="entry name" value="COBYRIC ACID SYNTHASE"/>
    <property type="match status" value="1"/>
</dbReference>
<comment type="similarity">
    <text evidence="4">Belongs to the CobB/CobQ family. CobQ subfamily.</text>
</comment>
<comment type="pathway">
    <text evidence="1 4">Cofactor biosynthesis; adenosylcobalamin biosynthesis.</text>
</comment>
<comment type="function">
    <text evidence="4">Catalyzes amidations at positions B, D, E, and G on adenosylcobyrinic A,C-diamide. NH(2) groups are provided by glutamine, and one molecule of ATP is hydrogenolyzed for each amidation.</text>
</comment>
<feature type="active site" evidence="4">
    <location>
        <position position="436"/>
    </location>
</feature>
<evidence type="ECO:0000313" key="8">
    <source>
        <dbReference type="Proteomes" id="UP000068196"/>
    </source>
</evidence>
<dbReference type="InterPro" id="IPR004459">
    <property type="entry name" value="CobQ_synth"/>
</dbReference>
<dbReference type="PANTHER" id="PTHR21343">
    <property type="entry name" value="DETHIOBIOTIN SYNTHETASE"/>
    <property type="match status" value="1"/>
</dbReference>